<feature type="signal peptide" evidence="5">
    <location>
        <begin position="1"/>
        <end position="28"/>
    </location>
</feature>
<comment type="caution">
    <text evidence="6">The sequence shown here is derived from an EMBL/GenBank/DDBJ whole genome shotgun (WGS) entry which is preliminary data.</text>
</comment>
<organism evidence="6 7">
    <name type="scientific">Phytophthora megakarya</name>
    <dbReference type="NCBI Taxonomy" id="4795"/>
    <lineage>
        <taxon>Eukaryota</taxon>
        <taxon>Sar</taxon>
        <taxon>Stramenopiles</taxon>
        <taxon>Oomycota</taxon>
        <taxon>Peronosporomycetes</taxon>
        <taxon>Peronosporales</taxon>
        <taxon>Peronosporaceae</taxon>
        <taxon>Phytophthora</taxon>
    </lineage>
</organism>
<evidence type="ECO:0000256" key="2">
    <source>
        <dbReference type="ARBA" id="ARBA00010400"/>
    </source>
</evidence>
<dbReference type="Proteomes" id="UP000198211">
    <property type="component" value="Unassembled WGS sequence"/>
</dbReference>
<keyword evidence="7" id="KW-1185">Reference proteome</keyword>
<comment type="subcellular location">
    <subcellularLocation>
        <location evidence="1 5">Secreted</location>
    </subcellularLocation>
</comment>
<evidence type="ECO:0000256" key="3">
    <source>
        <dbReference type="ARBA" id="ARBA00022525"/>
    </source>
</evidence>
<reference evidence="7" key="1">
    <citation type="submission" date="2017-03" db="EMBL/GenBank/DDBJ databases">
        <title>Phytopthora megakarya and P. palmivora, two closely related causual agents of cacao black pod achieved similar genome size and gene model numbers by different mechanisms.</title>
        <authorList>
            <person name="Ali S."/>
            <person name="Shao J."/>
            <person name="Larry D.J."/>
            <person name="Kronmiller B."/>
            <person name="Shen D."/>
            <person name="Strem M.D."/>
            <person name="Melnick R.L."/>
            <person name="Guiltinan M.J."/>
            <person name="Tyler B.M."/>
            <person name="Meinhardt L.W."/>
            <person name="Bailey B.A."/>
        </authorList>
    </citation>
    <scope>NUCLEOTIDE SEQUENCE [LARGE SCALE GENOMIC DNA]</scope>
    <source>
        <strain evidence="7">zdho120</strain>
    </source>
</reference>
<name>A0A225VYZ1_9STRA</name>
<comment type="domain">
    <text evidence="5">The RxLR-dEER motif acts to carry the protein into the host cell cytoplasm through binding to cell surface phosphatidylinositol-3-phosphate.</text>
</comment>
<evidence type="ECO:0000313" key="7">
    <source>
        <dbReference type="Proteomes" id="UP000198211"/>
    </source>
</evidence>
<dbReference type="AlphaFoldDB" id="A0A225VYZ1"/>
<feature type="non-terminal residue" evidence="6">
    <location>
        <position position="129"/>
    </location>
</feature>
<protein>
    <recommendedName>
        <fullName evidence="5">RxLR effector protein</fullName>
    </recommendedName>
</protein>
<evidence type="ECO:0000256" key="5">
    <source>
        <dbReference type="RuleBase" id="RU367124"/>
    </source>
</evidence>
<dbReference type="EMBL" id="NBNE01002527">
    <property type="protein sequence ID" value="OWZ10189.1"/>
    <property type="molecule type" value="Genomic_DNA"/>
</dbReference>
<keyword evidence="3 5" id="KW-0964">Secreted</keyword>
<feature type="chain" id="PRO_5044988295" description="RxLR effector protein" evidence="5">
    <location>
        <begin position="29"/>
        <end position="129"/>
    </location>
</feature>
<comment type="similarity">
    <text evidence="2 5">Belongs to the RxLR effector family.</text>
</comment>
<proteinExistence type="inferred from homology"/>
<gene>
    <name evidence="6" type="ORF">PHMEG_00016998</name>
</gene>
<dbReference type="Pfam" id="PF16810">
    <property type="entry name" value="RXLR"/>
    <property type="match status" value="1"/>
</dbReference>
<evidence type="ECO:0000256" key="1">
    <source>
        <dbReference type="ARBA" id="ARBA00004613"/>
    </source>
</evidence>
<keyword evidence="4 5" id="KW-0732">Signal</keyword>
<accession>A0A225VYZ1</accession>
<sequence length="129" mass="14537">MLKNNHQQIMRFSYTLLVVGAASLFTSGCPQSQSRTPLAEVSTFASPDLIASGPPVGENKSLRYLTNSQEEAINNDEEERQGGCHTHVWLLSKQSRTHRHNSFATLAQQPEACIGEMEEGKKQYRWFVR</sequence>
<dbReference type="InterPro" id="IPR031825">
    <property type="entry name" value="RXLR"/>
</dbReference>
<comment type="function">
    <text evidence="5">Effector that suppresses plant defense responses during pathogen infection.</text>
</comment>
<evidence type="ECO:0000313" key="6">
    <source>
        <dbReference type="EMBL" id="OWZ10189.1"/>
    </source>
</evidence>
<evidence type="ECO:0000256" key="4">
    <source>
        <dbReference type="ARBA" id="ARBA00022729"/>
    </source>
</evidence>
<dbReference type="PROSITE" id="PS51257">
    <property type="entry name" value="PROKAR_LIPOPROTEIN"/>
    <property type="match status" value="1"/>
</dbReference>